<sequence length="114" mass="12174">MHRFVPAHLLIQRLTYSLAVAHPRCCLADPVDFFLLRGEDVLHCLVEADALVPDCSCIQGGLIDMLARLQNEAGDILLGKETAVDHPAGEKKDGIAFTPGSLFLPAAVDAGIAL</sequence>
<dbReference type="AlphaFoldDB" id="A0A645GTY6"/>
<proteinExistence type="predicted"/>
<accession>A0A645GTY6</accession>
<gene>
    <name evidence="1" type="ORF">SDC9_177761</name>
</gene>
<reference evidence="1" key="1">
    <citation type="submission" date="2019-08" db="EMBL/GenBank/DDBJ databases">
        <authorList>
            <person name="Kucharzyk K."/>
            <person name="Murdoch R.W."/>
            <person name="Higgins S."/>
            <person name="Loffler F."/>
        </authorList>
    </citation>
    <scope>NUCLEOTIDE SEQUENCE</scope>
</reference>
<protein>
    <submittedName>
        <fullName evidence="1">Uncharacterized protein</fullName>
    </submittedName>
</protein>
<comment type="caution">
    <text evidence="1">The sequence shown here is derived from an EMBL/GenBank/DDBJ whole genome shotgun (WGS) entry which is preliminary data.</text>
</comment>
<name>A0A645GTY6_9ZZZZ</name>
<evidence type="ECO:0000313" key="1">
    <source>
        <dbReference type="EMBL" id="MPN30298.1"/>
    </source>
</evidence>
<organism evidence="1">
    <name type="scientific">bioreactor metagenome</name>
    <dbReference type="NCBI Taxonomy" id="1076179"/>
    <lineage>
        <taxon>unclassified sequences</taxon>
        <taxon>metagenomes</taxon>
        <taxon>ecological metagenomes</taxon>
    </lineage>
</organism>
<dbReference type="EMBL" id="VSSQ01081358">
    <property type="protein sequence ID" value="MPN30298.1"/>
    <property type="molecule type" value="Genomic_DNA"/>
</dbReference>